<proteinExistence type="inferred from homology"/>
<feature type="transmembrane region" description="Helical" evidence="6">
    <location>
        <begin position="223"/>
        <end position="244"/>
    </location>
</feature>
<feature type="transmembrane region" description="Helical" evidence="6">
    <location>
        <begin position="106"/>
        <end position="128"/>
    </location>
</feature>
<keyword evidence="3 6" id="KW-1133">Transmembrane helix</keyword>
<dbReference type="EMBL" id="JAGTJQ010000010">
    <property type="protein sequence ID" value="KAH7021295.1"/>
    <property type="molecule type" value="Genomic_DNA"/>
</dbReference>
<dbReference type="PANTHER" id="PTHR33048">
    <property type="entry name" value="PTH11-LIKE INTEGRAL MEMBRANE PROTEIN (AFU_ORTHOLOGUE AFUA_5G11245)"/>
    <property type="match status" value="1"/>
</dbReference>
<dbReference type="AlphaFoldDB" id="A0A9P9BI76"/>
<reference evidence="8" key="1">
    <citation type="journal article" date="2021" name="Nat. Commun.">
        <title>Genetic determinants of endophytism in the Arabidopsis root mycobiome.</title>
        <authorList>
            <person name="Mesny F."/>
            <person name="Miyauchi S."/>
            <person name="Thiergart T."/>
            <person name="Pickel B."/>
            <person name="Atanasova L."/>
            <person name="Karlsson M."/>
            <person name="Huettel B."/>
            <person name="Barry K.W."/>
            <person name="Haridas S."/>
            <person name="Chen C."/>
            <person name="Bauer D."/>
            <person name="Andreopoulos W."/>
            <person name="Pangilinan J."/>
            <person name="LaButti K."/>
            <person name="Riley R."/>
            <person name="Lipzen A."/>
            <person name="Clum A."/>
            <person name="Drula E."/>
            <person name="Henrissat B."/>
            <person name="Kohler A."/>
            <person name="Grigoriev I.V."/>
            <person name="Martin F.M."/>
            <person name="Hacquard S."/>
        </authorList>
    </citation>
    <scope>NUCLEOTIDE SEQUENCE</scope>
    <source>
        <strain evidence="8">MPI-CAGE-CH-0230</strain>
    </source>
</reference>
<dbReference type="InterPro" id="IPR052337">
    <property type="entry name" value="SAT4-like"/>
</dbReference>
<keyword evidence="2 6" id="KW-0812">Transmembrane</keyword>
<evidence type="ECO:0000256" key="2">
    <source>
        <dbReference type="ARBA" id="ARBA00022692"/>
    </source>
</evidence>
<feature type="transmembrane region" description="Helical" evidence="6">
    <location>
        <begin position="140"/>
        <end position="161"/>
    </location>
</feature>
<evidence type="ECO:0000256" key="4">
    <source>
        <dbReference type="ARBA" id="ARBA00023136"/>
    </source>
</evidence>
<keyword evidence="4 6" id="KW-0472">Membrane</keyword>
<feature type="transmembrane region" description="Helical" evidence="6">
    <location>
        <begin position="27"/>
        <end position="48"/>
    </location>
</feature>
<dbReference type="GeneID" id="70178620"/>
<sequence length="287" mass="31459">MRHPPPAITAGWPTPNSIDPDTHGRTLVIVNATTLLLALVSIGLRLYAHVTIVKTPGWDDFLMAIAAVNCCGVTACVVLASELYGWNLHVWDLSPLQQMQGRKVSIAAQTVFLFASSSSKLSILTHYLRIAVVGSHFRKATLAMFIVVVATMITFLSLLWAQCAPITGYWNLSSNSASCIPEGPPLLAQAIVTELIDLIVYVLPMPTLWVLKLPLTQRISLMALFGLGAVVIVAACMRAYWVWYIEFATYDVTWCGSELWIWAAVEANLGVICGCAPAMKPLLQRYR</sequence>
<organism evidence="8 9">
    <name type="scientific">Microdochium trichocladiopsis</name>
    <dbReference type="NCBI Taxonomy" id="1682393"/>
    <lineage>
        <taxon>Eukaryota</taxon>
        <taxon>Fungi</taxon>
        <taxon>Dikarya</taxon>
        <taxon>Ascomycota</taxon>
        <taxon>Pezizomycotina</taxon>
        <taxon>Sordariomycetes</taxon>
        <taxon>Xylariomycetidae</taxon>
        <taxon>Xylariales</taxon>
        <taxon>Microdochiaceae</taxon>
        <taxon>Microdochium</taxon>
    </lineage>
</organism>
<evidence type="ECO:0000313" key="9">
    <source>
        <dbReference type="Proteomes" id="UP000756346"/>
    </source>
</evidence>
<dbReference type="OrthoDB" id="3934549at2759"/>
<dbReference type="GO" id="GO:0016020">
    <property type="term" value="C:membrane"/>
    <property type="evidence" value="ECO:0007669"/>
    <property type="project" value="UniProtKB-SubCell"/>
</dbReference>
<feature type="non-terminal residue" evidence="8">
    <location>
        <position position="287"/>
    </location>
</feature>
<evidence type="ECO:0000256" key="5">
    <source>
        <dbReference type="ARBA" id="ARBA00038359"/>
    </source>
</evidence>
<evidence type="ECO:0000256" key="1">
    <source>
        <dbReference type="ARBA" id="ARBA00004141"/>
    </source>
</evidence>
<dbReference type="InterPro" id="IPR049326">
    <property type="entry name" value="Rhodopsin_dom_fungi"/>
</dbReference>
<dbReference type="Proteomes" id="UP000756346">
    <property type="component" value="Unassembled WGS sequence"/>
</dbReference>
<comment type="similarity">
    <text evidence="5">Belongs to the SAT4 family.</text>
</comment>
<evidence type="ECO:0000313" key="8">
    <source>
        <dbReference type="EMBL" id="KAH7021295.1"/>
    </source>
</evidence>
<comment type="subcellular location">
    <subcellularLocation>
        <location evidence="1">Membrane</location>
        <topology evidence="1">Multi-pass membrane protein</topology>
    </subcellularLocation>
</comment>
<feature type="transmembrane region" description="Helical" evidence="6">
    <location>
        <begin position="186"/>
        <end position="211"/>
    </location>
</feature>
<dbReference type="PANTHER" id="PTHR33048:SF129">
    <property type="entry name" value="INTEGRAL MEMBRANE PROTEIN-RELATED"/>
    <property type="match status" value="1"/>
</dbReference>
<feature type="transmembrane region" description="Helical" evidence="6">
    <location>
        <begin position="60"/>
        <end position="86"/>
    </location>
</feature>
<feature type="domain" description="Rhodopsin" evidence="7">
    <location>
        <begin position="44"/>
        <end position="285"/>
    </location>
</feature>
<keyword evidence="9" id="KW-1185">Reference proteome</keyword>
<dbReference type="Pfam" id="PF20684">
    <property type="entry name" value="Fung_rhodopsin"/>
    <property type="match status" value="1"/>
</dbReference>
<feature type="transmembrane region" description="Helical" evidence="6">
    <location>
        <begin position="259"/>
        <end position="279"/>
    </location>
</feature>
<evidence type="ECO:0000259" key="7">
    <source>
        <dbReference type="Pfam" id="PF20684"/>
    </source>
</evidence>
<dbReference type="RefSeq" id="XP_046007496.1">
    <property type="nucleotide sequence ID" value="XM_046149074.1"/>
</dbReference>
<gene>
    <name evidence="8" type="ORF">B0I36DRAFT_225874</name>
</gene>
<name>A0A9P9BI76_9PEZI</name>
<comment type="caution">
    <text evidence="8">The sequence shown here is derived from an EMBL/GenBank/DDBJ whole genome shotgun (WGS) entry which is preliminary data.</text>
</comment>
<accession>A0A9P9BI76</accession>
<evidence type="ECO:0000256" key="6">
    <source>
        <dbReference type="SAM" id="Phobius"/>
    </source>
</evidence>
<protein>
    <recommendedName>
        <fullName evidence="7">Rhodopsin domain-containing protein</fullName>
    </recommendedName>
</protein>
<evidence type="ECO:0000256" key="3">
    <source>
        <dbReference type="ARBA" id="ARBA00022989"/>
    </source>
</evidence>